<evidence type="ECO:0000313" key="3">
    <source>
        <dbReference type="Proteomes" id="UP001374535"/>
    </source>
</evidence>
<dbReference type="AlphaFoldDB" id="A0AAQ3N0V0"/>
<dbReference type="EMBL" id="CP144693">
    <property type="protein sequence ID" value="WVZ00395.1"/>
    <property type="molecule type" value="Genomic_DNA"/>
</dbReference>
<keyword evidence="1" id="KW-0812">Transmembrane</keyword>
<keyword evidence="1" id="KW-0472">Membrane</keyword>
<keyword evidence="1" id="KW-1133">Transmembrane helix</keyword>
<proteinExistence type="predicted"/>
<dbReference type="Proteomes" id="UP001374535">
    <property type="component" value="Chromosome 8"/>
</dbReference>
<name>A0AAQ3N0V0_VIGMU</name>
<reference evidence="2 3" key="1">
    <citation type="journal article" date="2023" name="Life. Sci Alliance">
        <title>Evolutionary insights into 3D genome organization and epigenetic landscape of Vigna mungo.</title>
        <authorList>
            <person name="Junaid A."/>
            <person name="Singh B."/>
            <person name="Bhatia S."/>
        </authorList>
    </citation>
    <scope>NUCLEOTIDE SEQUENCE [LARGE SCALE GENOMIC DNA]</scope>
    <source>
        <strain evidence="2">Urdbean</strain>
    </source>
</reference>
<feature type="transmembrane region" description="Helical" evidence="1">
    <location>
        <begin position="52"/>
        <end position="70"/>
    </location>
</feature>
<gene>
    <name evidence="2" type="ORF">V8G54_026464</name>
</gene>
<sequence>MGCSYLFLVLKFFFRSYLCLNFFSSVCIRLFGSNMGVLGFEFDSSLQMGGGIMFPFSGVFVCLFFSLYIFRSTGRIWNYNVIIDFNPYLKIMSTIVSSTMVLHAIWLTESIVDEQGNDGLCEIHSTQHLQTK</sequence>
<feature type="transmembrane region" description="Helical" evidence="1">
    <location>
        <begin position="12"/>
        <end position="32"/>
    </location>
</feature>
<evidence type="ECO:0000313" key="2">
    <source>
        <dbReference type="EMBL" id="WVZ00395.1"/>
    </source>
</evidence>
<organism evidence="2 3">
    <name type="scientific">Vigna mungo</name>
    <name type="common">Black gram</name>
    <name type="synonym">Phaseolus mungo</name>
    <dbReference type="NCBI Taxonomy" id="3915"/>
    <lineage>
        <taxon>Eukaryota</taxon>
        <taxon>Viridiplantae</taxon>
        <taxon>Streptophyta</taxon>
        <taxon>Embryophyta</taxon>
        <taxon>Tracheophyta</taxon>
        <taxon>Spermatophyta</taxon>
        <taxon>Magnoliopsida</taxon>
        <taxon>eudicotyledons</taxon>
        <taxon>Gunneridae</taxon>
        <taxon>Pentapetalae</taxon>
        <taxon>rosids</taxon>
        <taxon>fabids</taxon>
        <taxon>Fabales</taxon>
        <taxon>Fabaceae</taxon>
        <taxon>Papilionoideae</taxon>
        <taxon>50 kb inversion clade</taxon>
        <taxon>NPAAA clade</taxon>
        <taxon>indigoferoid/millettioid clade</taxon>
        <taxon>Phaseoleae</taxon>
        <taxon>Vigna</taxon>
    </lineage>
</organism>
<keyword evidence="3" id="KW-1185">Reference proteome</keyword>
<accession>A0AAQ3N0V0</accession>
<protein>
    <submittedName>
        <fullName evidence="2">Uncharacterized protein</fullName>
    </submittedName>
</protein>
<evidence type="ECO:0000256" key="1">
    <source>
        <dbReference type="SAM" id="Phobius"/>
    </source>
</evidence>